<evidence type="ECO:0000259" key="1">
    <source>
        <dbReference type="Pfam" id="PF00535"/>
    </source>
</evidence>
<dbReference type="PANTHER" id="PTHR22916:SF3">
    <property type="entry name" value="UDP-GLCNAC:BETAGAL BETA-1,3-N-ACETYLGLUCOSAMINYLTRANSFERASE-LIKE PROTEIN 1"/>
    <property type="match status" value="1"/>
</dbReference>
<keyword evidence="2" id="KW-0328">Glycosyltransferase</keyword>
<dbReference type="PANTHER" id="PTHR22916">
    <property type="entry name" value="GLYCOSYLTRANSFERASE"/>
    <property type="match status" value="1"/>
</dbReference>
<organism evidence="2">
    <name type="scientific">Enterococcus faecium</name>
    <name type="common">Streptococcus faecium</name>
    <dbReference type="NCBI Taxonomy" id="1352"/>
    <lineage>
        <taxon>Bacteria</taxon>
        <taxon>Bacillati</taxon>
        <taxon>Bacillota</taxon>
        <taxon>Bacilli</taxon>
        <taxon>Lactobacillales</taxon>
        <taxon>Enterococcaceae</taxon>
        <taxon>Enterococcus</taxon>
    </lineage>
</organism>
<keyword evidence="2" id="KW-0808">Transferase</keyword>
<dbReference type="EC" id="2.4.-.-" evidence="2"/>
<dbReference type="InterPro" id="IPR029044">
    <property type="entry name" value="Nucleotide-diphossugar_trans"/>
</dbReference>
<gene>
    <name evidence="2" type="primary">epsH_2</name>
    <name evidence="2" type="ORF">EFLFYP64_02538</name>
</gene>
<sequence>MSHPIFSIIVPVYNAEDTIVHTIEVLKNLAFEEYEVILVNDGSTDKTEQLIQSAIQGDSHFQLFTTENQGPGLARNEGIKQSTGKYVLFFDADDEPVKEILADYRQLFEQYPEADLLISSFIFRTLSRGKIISEKDYLVPEYQYTNHEQFMDDMYQLMNQQLMYVVWNKCYKRELLMEKQILFKNYSSCEDRIFNLNYYEHCQQVILNPKIEYIYDFEGGKGITNKYNPNKFKTFEEFYLLANEVTKNANKSGMASLLLKGVTSVILSIVETNQLSNREKKRAIKNILNNPVIREASSIACTDSVIKKLTKLYFNLPTSLAYLSIILANKLQHISPKLITLLKRKY</sequence>
<dbReference type="SUPFAM" id="SSF53448">
    <property type="entry name" value="Nucleotide-diphospho-sugar transferases"/>
    <property type="match status" value="1"/>
</dbReference>
<dbReference type="CDD" id="cd00761">
    <property type="entry name" value="Glyco_tranf_GTA_type"/>
    <property type="match status" value="1"/>
</dbReference>
<dbReference type="AlphaFoldDB" id="A0A6N3FEU8"/>
<dbReference type="InterPro" id="IPR001173">
    <property type="entry name" value="Glyco_trans_2-like"/>
</dbReference>
<evidence type="ECO:0000313" key="2">
    <source>
        <dbReference type="EMBL" id="VYU50470.1"/>
    </source>
</evidence>
<dbReference type="EMBL" id="CACRTQ010000065">
    <property type="protein sequence ID" value="VYU50470.1"/>
    <property type="molecule type" value="Genomic_DNA"/>
</dbReference>
<reference evidence="2" key="1">
    <citation type="submission" date="2019-11" db="EMBL/GenBank/DDBJ databases">
        <authorList>
            <person name="Feng L."/>
        </authorList>
    </citation>
    <scope>NUCLEOTIDE SEQUENCE</scope>
    <source>
        <strain evidence="2">EFaeciumLFYP64</strain>
    </source>
</reference>
<accession>A0A6N3FEU8</accession>
<dbReference type="Gene3D" id="3.90.550.10">
    <property type="entry name" value="Spore Coat Polysaccharide Biosynthesis Protein SpsA, Chain A"/>
    <property type="match status" value="1"/>
</dbReference>
<feature type="domain" description="Glycosyltransferase 2-like" evidence="1">
    <location>
        <begin position="7"/>
        <end position="123"/>
    </location>
</feature>
<dbReference type="GO" id="GO:0016758">
    <property type="term" value="F:hexosyltransferase activity"/>
    <property type="evidence" value="ECO:0007669"/>
    <property type="project" value="UniProtKB-ARBA"/>
</dbReference>
<proteinExistence type="predicted"/>
<dbReference type="Pfam" id="PF00535">
    <property type="entry name" value="Glycos_transf_2"/>
    <property type="match status" value="1"/>
</dbReference>
<name>A0A6N3FEU8_ENTFC</name>
<protein>
    <submittedName>
        <fullName evidence="2">Glycosyltransferase EpsH</fullName>
        <ecNumber evidence="2">2.4.-.-</ecNumber>
    </submittedName>
</protein>
<dbReference type="RefSeq" id="WP_070872145.1">
    <property type="nucleotide sequence ID" value="NZ_CACRTQ010000065.1"/>
</dbReference>